<dbReference type="PANTHER" id="PTHR11079:SF202">
    <property type="entry name" value="TRNA-SPECIFIC ADENOSINE DEAMINASE"/>
    <property type="match status" value="1"/>
</dbReference>
<dbReference type="RefSeq" id="WP_284359611.1">
    <property type="nucleotide sequence ID" value="NZ_BPFZ01000005.1"/>
</dbReference>
<dbReference type="SUPFAM" id="SSF53927">
    <property type="entry name" value="Cytidine deaminase-like"/>
    <property type="match status" value="1"/>
</dbReference>
<dbReference type="InterPro" id="IPR016192">
    <property type="entry name" value="APOBEC/CMP_deaminase_Zn-bd"/>
</dbReference>
<comment type="subunit">
    <text evidence="2 8">Homodimer.</text>
</comment>
<keyword evidence="6 8" id="KW-0862">Zinc</keyword>
<dbReference type="InterPro" id="IPR058535">
    <property type="entry name" value="MafB19-deam"/>
</dbReference>
<evidence type="ECO:0000256" key="3">
    <source>
        <dbReference type="ARBA" id="ARBA00022694"/>
    </source>
</evidence>
<dbReference type="PANTHER" id="PTHR11079">
    <property type="entry name" value="CYTOSINE DEAMINASE FAMILY MEMBER"/>
    <property type="match status" value="1"/>
</dbReference>
<feature type="active site" description="Proton donor" evidence="8">
    <location>
        <position position="63"/>
    </location>
</feature>
<organism evidence="10 11">
    <name type="scientific">Candidatus Phycosocius spiralis</name>
    <dbReference type="NCBI Taxonomy" id="2815099"/>
    <lineage>
        <taxon>Bacteria</taxon>
        <taxon>Pseudomonadati</taxon>
        <taxon>Pseudomonadota</taxon>
        <taxon>Alphaproteobacteria</taxon>
        <taxon>Caulobacterales</taxon>
        <taxon>Caulobacterales incertae sedis</taxon>
        <taxon>Candidatus Phycosocius</taxon>
    </lineage>
</organism>
<feature type="domain" description="CMP/dCMP-type deaminase" evidence="9">
    <location>
        <begin position="8"/>
        <end position="120"/>
    </location>
</feature>
<reference evidence="10" key="2">
    <citation type="journal article" date="2023" name="ISME Commun">
        <title>Characterization of a bloom-associated alphaproteobacterial lineage, 'Candidatus Phycosocius': insights into freshwater algal-bacterial interactions.</title>
        <authorList>
            <person name="Tanabe Y."/>
            <person name="Yamaguchi H."/>
            <person name="Yoshida M."/>
            <person name="Kai A."/>
            <person name="Okazaki Y."/>
        </authorList>
    </citation>
    <scope>NUCLEOTIDE SEQUENCE</scope>
    <source>
        <strain evidence="10">BOTRYCO-1</strain>
    </source>
</reference>
<comment type="caution">
    <text evidence="10">The sequence shown here is derived from an EMBL/GenBank/DDBJ whole genome shotgun (WGS) entry which is preliminary data.</text>
</comment>
<dbReference type="InterPro" id="IPR028883">
    <property type="entry name" value="tRNA_aden_deaminase"/>
</dbReference>
<evidence type="ECO:0000313" key="10">
    <source>
        <dbReference type="EMBL" id="GIU66928.1"/>
    </source>
</evidence>
<evidence type="ECO:0000256" key="5">
    <source>
        <dbReference type="ARBA" id="ARBA00022801"/>
    </source>
</evidence>
<comment type="function">
    <text evidence="8">Catalyzes the deamination of adenosine to inosine at the wobble position 34 of tRNA(Arg2).</text>
</comment>
<dbReference type="PROSITE" id="PS00903">
    <property type="entry name" value="CYT_DCMP_DEAMINASES_1"/>
    <property type="match status" value="1"/>
</dbReference>
<feature type="binding site" evidence="8">
    <location>
        <position position="61"/>
    </location>
    <ligand>
        <name>Zn(2+)</name>
        <dbReference type="ChEBI" id="CHEBI:29105"/>
        <note>catalytic</note>
    </ligand>
</feature>
<dbReference type="NCBIfam" id="NF008113">
    <property type="entry name" value="PRK10860.1"/>
    <property type="match status" value="1"/>
</dbReference>
<sequence length="158" mass="17182">MVPSPLIENDTRWMAFALELAQEGARQGEAPIGAVLVDNYSQKVLAHAHNAPISLHDPSGHAELLAIRMATSALQNYRLPPGLTLYVTLEPCTMCAGLISHARVTRLVYGASDPKGGAIEHGARFFEQKTCHHRPNVTSGVLAEPCGALLRDFFRSKR</sequence>
<evidence type="ECO:0000256" key="6">
    <source>
        <dbReference type="ARBA" id="ARBA00022833"/>
    </source>
</evidence>
<dbReference type="Gene3D" id="3.40.140.10">
    <property type="entry name" value="Cytidine Deaminase, domain 2"/>
    <property type="match status" value="1"/>
</dbReference>
<dbReference type="HAMAP" id="MF_00972">
    <property type="entry name" value="tRNA_aden_deaminase"/>
    <property type="match status" value="1"/>
</dbReference>
<comment type="catalytic activity">
    <reaction evidence="7 8">
        <text>adenosine(34) in tRNA + H2O + H(+) = inosine(34) in tRNA + NH4(+)</text>
        <dbReference type="Rhea" id="RHEA:43168"/>
        <dbReference type="Rhea" id="RHEA-COMP:10373"/>
        <dbReference type="Rhea" id="RHEA-COMP:10374"/>
        <dbReference type="ChEBI" id="CHEBI:15377"/>
        <dbReference type="ChEBI" id="CHEBI:15378"/>
        <dbReference type="ChEBI" id="CHEBI:28938"/>
        <dbReference type="ChEBI" id="CHEBI:74411"/>
        <dbReference type="ChEBI" id="CHEBI:82852"/>
        <dbReference type="EC" id="3.5.4.33"/>
    </reaction>
</comment>
<dbReference type="InterPro" id="IPR002125">
    <property type="entry name" value="CMP_dCMP_dom"/>
</dbReference>
<name>A0ABQ4PVB4_9PROT</name>
<dbReference type="CDD" id="cd01285">
    <property type="entry name" value="nucleoside_deaminase"/>
    <property type="match status" value="1"/>
</dbReference>
<keyword evidence="11" id="KW-1185">Reference proteome</keyword>
<dbReference type="EMBL" id="BPFZ01000005">
    <property type="protein sequence ID" value="GIU66928.1"/>
    <property type="molecule type" value="Genomic_DNA"/>
</dbReference>
<protein>
    <recommendedName>
        <fullName evidence="8">tRNA-specific adenosine deaminase</fullName>
        <ecNumber evidence="8">3.5.4.33</ecNumber>
    </recommendedName>
</protein>
<feature type="binding site" evidence="8">
    <location>
        <position position="92"/>
    </location>
    <ligand>
        <name>Zn(2+)</name>
        <dbReference type="ChEBI" id="CHEBI:29105"/>
        <note>catalytic</note>
    </ligand>
</feature>
<dbReference type="PROSITE" id="PS51747">
    <property type="entry name" value="CYT_DCMP_DEAMINASES_2"/>
    <property type="match status" value="1"/>
</dbReference>
<evidence type="ECO:0000256" key="8">
    <source>
        <dbReference type="HAMAP-Rule" id="MF_00972"/>
    </source>
</evidence>
<gene>
    <name evidence="8 10" type="primary">tadA</name>
    <name evidence="10" type="ORF">PsB1_1082</name>
</gene>
<evidence type="ECO:0000256" key="2">
    <source>
        <dbReference type="ARBA" id="ARBA00011738"/>
    </source>
</evidence>
<comment type="similarity">
    <text evidence="1">Belongs to the cytidine and deoxycytidylate deaminase family. ADAT2 subfamily.</text>
</comment>
<comment type="cofactor">
    <cofactor evidence="8">
        <name>Zn(2+)</name>
        <dbReference type="ChEBI" id="CHEBI:29105"/>
    </cofactor>
    <text evidence="8">Binds 1 zinc ion per subunit.</text>
</comment>
<dbReference type="EC" id="3.5.4.33" evidence="8"/>
<evidence type="ECO:0000313" key="11">
    <source>
        <dbReference type="Proteomes" id="UP001161064"/>
    </source>
</evidence>
<accession>A0ABQ4PVB4</accession>
<evidence type="ECO:0000256" key="7">
    <source>
        <dbReference type="ARBA" id="ARBA00048045"/>
    </source>
</evidence>
<reference evidence="10" key="1">
    <citation type="submission" date="2021-05" db="EMBL/GenBank/DDBJ databases">
        <authorList>
            <person name="Tanabe Y."/>
        </authorList>
    </citation>
    <scope>NUCLEOTIDE SEQUENCE</scope>
    <source>
        <strain evidence="10">BOTRYCO-1</strain>
    </source>
</reference>
<evidence type="ECO:0000256" key="1">
    <source>
        <dbReference type="ARBA" id="ARBA00010669"/>
    </source>
</evidence>
<keyword evidence="5 8" id="KW-0378">Hydrolase</keyword>
<dbReference type="Proteomes" id="UP001161064">
    <property type="component" value="Unassembled WGS sequence"/>
</dbReference>
<dbReference type="Pfam" id="PF14437">
    <property type="entry name" value="MafB19-deam"/>
    <property type="match status" value="1"/>
</dbReference>
<evidence type="ECO:0000259" key="9">
    <source>
        <dbReference type="PROSITE" id="PS51747"/>
    </source>
</evidence>
<evidence type="ECO:0000256" key="4">
    <source>
        <dbReference type="ARBA" id="ARBA00022723"/>
    </source>
</evidence>
<dbReference type="InterPro" id="IPR016193">
    <property type="entry name" value="Cytidine_deaminase-like"/>
</dbReference>
<keyword evidence="4 8" id="KW-0479">Metal-binding</keyword>
<proteinExistence type="inferred from homology"/>
<keyword evidence="3 8" id="KW-0819">tRNA processing</keyword>
<feature type="binding site" evidence="8">
    <location>
        <position position="95"/>
    </location>
    <ligand>
        <name>Zn(2+)</name>
        <dbReference type="ChEBI" id="CHEBI:29105"/>
        <note>catalytic</note>
    </ligand>
</feature>